<evidence type="ECO:0000313" key="2">
    <source>
        <dbReference type="EMBL" id="KAK1391860.1"/>
    </source>
</evidence>
<evidence type="ECO:0000313" key="3">
    <source>
        <dbReference type="Proteomes" id="UP001237642"/>
    </source>
</evidence>
<reference evidence="2" key="2">
    <citation type="submission" date="2023-05" db="EMBL/GenBank/DDBJ databases">
        <authorList>
            <person name="Schelkunov M.I."/>
        </authorList>
    </citation>
    <scope>NUCLEOTIDE SEQUENCE</scope>
    <source>
        <strain evidence="2">Hsosn_3</strain>
        <tissue evidence="2">Leaf</tissue>
    </source>
</reference>
<evidence type="ECO:0000256" key="1">
    <source>
        <dbReference type="SAM" id="SignalP"/>
    </source>
</evidence>
<dbReference type="EMBL" id="JAUIZM010000003">
    <property type="protein sequence ID" value="KAK1391860.1"/>
    <property type="molecule type" value="Genomic_DNA"/>
</dbReference>
<dbReference type="AlphaFoldDB" id="A0AAD8MW48"/>
<feature type="signal peptide" evidence="1">
    <location>
        <begin position="1"/>
        <end position="23"/>
    </location>
</feature>
<comment type="caution">
    <text evidence="2">The sequence shown here is derived from an EMBL/GenBank/DDBJ whole genome shotgun (WGS) entry which is preliminary data.</text>
</comment>
<keyword evidence="3" id="KW-1185">Reference proteome</keyword>
<accession>A0AAD8MW48</accession>
<organism evidence="2 3">
    <name type="scientific">Heracleum sosnowskyi</name>
    <dbReference type="NCBI Taxonomy" id="360622"/>
    <lineage>
        <taxon>Eukaryota</taxon>
        <taxon>Viridiplantae</taxon>
        <taxon>Streptophyta</taxon>
        <taxon>Embryophyta</taxon>
        <taxon>Tracheophyta</taxon>
        <taxon>Spermatophyta</taxon>
        <taxon>Magnoliopsida</taxon>
        <taxon>eudicotyledons</taxon>
        <taxon>Gunneridae</taxon>
        <taxon>Pentapetalae</taxon>
        <taxon>asterids</taxon>
        <taxon>campanulids</taxon>
        <taxon>Apiales</taxon>
        <taxon>Apiaceae</taxon>
        <taxon>Apioideae</taxon>
        <taxon>apioid superclade</taxon>
        <taxon>Tordylieae</taxon>
        <taxon>Tordyliinae</taxon>
        <taxon>Heracleum</taxon>
    </lineage>
</organism>
<reference evidence="2" key="1">
    <citation type="submission" date="2023-02" db="EMBL/GenBank/DDBJ databases">
        <title>Genome of toxic invasive species Heracleum sosnowskyi carries increased number of genes despite the absence of recent whole-genome duplications.</title>
        <authorList>
            <person name="Schelkunov M."/>
            <person name="Shtratnikova V."/>
            <person name="Makarenko M."/>
            <person name="Klepikova A."/>
            <person name="Omelchenko D."/>
            <person name="Novikova G."/>
            <person name="Obukhova E."/>
            <person name="Bogdanov V."/>
            <person name="Penin A."/>
            <person name="Logacheva M."/>
        </authorList>
    </citation>
    <scope>NUCLEOTIDE SEQUENCE</scope>
    <source>
        <strain evidence="2">Hsosn_3</strain>
        <tissue evidence="2">Leaf</tissue>
    </source>
</reference>
<dbReference type="Proteomes" id="UP001237642">
    <property type="component" value="Unassembled WGS sequence"/>
</dbReference>
<proteinExistence type="predicted"/>
<protein>
    <recommendedName>
        <fullName evidence="4">Glycine-rich protein</fullName>
    </recommendedName>
</protein>
<sequence length="108" mass="11232">MDKPSKLMFVLLLGALMYGTASARILEDDSSLKSSFQDEKNIFGGGGAGLGGGIFGWGGGVIGGGAGGGLIPGTFEHIYTQSHLLHFANPKIGSRIHQSHNSQIVLYV</sequence>
<name>A0AAD8MW48_9APIA</name>
<keyword evidence="1" id="KW-0732">Signal</keyword>
<gene>
    <name evidence="2" type="ORF">POM88_010916</name>
</gene>
<evidence type="ECO:0008006" key="4">
    <source>
        <dbReference type="Google" id="ProtNLM"/>
    </source>
</evidence>
<feature type="chain" id="PRO_5041920903" description="Glycine-rich protein" evidence="1">
    <location>
        <begin position="24"/>
        <end position="108"/>
    </location>
</feature>